<dbReference type="Gene3D" id="2.120.10.80">
    <property type="entry name" value="Kelch-type beta propeller"/>
    <property type="match status" value="1"/>
</dbReference>
<proteinExistence type="predicted"/>
<name>A0A9X1M2U5_9MICC</name>
<dbReference type="Proteomes" id="UP001139264">
    <property type="component" value="Unassembled WGS sequence"/>
</dbReference>
<dbReference type="InterPro" id="IPR006311">
    <property type="entry name" value="TAT_signal"/>
</dbReference>
<evidence type="ECO:0000313" key="3">
    <source>
        <dbReference type="Proteomes" id="UP001139264"/>
    </source>
</evidence>
<feature type="chain" id="PRO_5040737157" description="PQQ-binding-like beta-propeller repeat protein" evidence="1">
    <location>
        <begin position="31"/>
        <end position="692"/>
    </location>
</feature>
<gene>
    <name evidence="2" type="ORF">LJ751_09675</name>
</gene>
<dbReference type="AlphaFoldDB" id="A0A9X1M2U5"/>
<organism evidence="2 3">
    <name type="scientific">Arthrobacter gengyunqii</name>
    <dbReference type="NCBI Taxonomy" id="2886940"/>
    <lineage>
        <taxon>Bacteria</taxon>
        <taxon>Bacillati</taxon>
        <taxon>Actinomycetota</taxon>
        <taxon>Actinomycetes</taxon>
        <taxon>Micrococcales</taxon>
        <taxon>Micrococcaceae</taxon>
        <taxon>Arthrobacter</taxon>
    </lineage>
</organism>
<dbReference type="PROSITE" id="PS51318">
    <property type="entry name" value="TAT"/>
    <property type="match status" value="1"/>
</dbReference>
<dbReference type="SUPFAM" id="SSF50998">
    <property type="entry name" value="Quinoprotein alcohol dehydrogenase-like"/>
    <property type="match status" value="1"/>
</dbReference>
<accession>A0A9X1M2U5</accession>
<feature type="signal peptide" evidence="1">
    <location>
        <begin position="1"/>
        <end position="30"/>
    </location>
</feature>
<sequence>MRNSASLTRRSALSLAATAGFLAAAGPPVAASAAGRPVSMPATVDSALSGLRSIAPGAGIKRVYKDVFTALSFLDMLLVTDPAGVPKLITATAGDTNQFQVCDAATGKQEFVANTPAGEKISSRLLWDPAKGAIYAGCGGELLRWTFAGRKLVSLGQVAPKATFVSGLALGPAGKIWGGSYPNGITWTWDPGARRFTSFTAFDEVTDYVRAIGIWKGTVFAGTGSRNPHIVSFAQATPQKRTVIPLPSAGRTGFVHRIIVRGDKLFVFAEDTDNETRCFVYDPVTRRWGTEQRSASYAFAEGTGTTTWRIAKSSLVLTDTATMKDQVLCPVDMGLTRSVLVLGDRIMVAGNHAGKPVTAAYSVKSAKETRRVSPKVSRGSFAIQSLIGSDHGLLYFGGYQGKGLASLDPGTDTRWQSPGTEGISQIEHLMQYDRNRLYAGSYGSAKLYSFDRRQINEGDAAFDHITTLRDPYMQSRPFAWTAAAGKVLAGTVPEYGLRGGALVIIDPVKNELETVLNKFIPEQSIVGLTGYGDIAYGTTSGRGGYGVDDHPGDACVFAYNARTGRTVWTSYIKGHRDLYSPILIAGVLYVATINGLLALEPAKGKLQETLAVRNRTARPGYQSARALRIPGTSKIVHSSGDIVLLIDVKERTRSVLGKTGFGTQIGVMSGGRLFISYQNNHLAELHLGPAPQ</sequence>
<evidence type="ECO:0000313" key="2">
    <source>
        <dbReference type="EMBL" id="MCC3269632.1"/>
    </source>
</evidence>
<dbReference type="RefSeq" id="WP_227908022.1">
    <property type="nucleotide sequence ID" value="NZ_CP095461.1"/>
</dbReference>
<dbReference type="InterPro" id="IPR011047">
    <property type="entry name" value="Quinoprotein_ADH-like_sf"/>
</dbReference>
<dbReference type="InterPro" id="IPR015943">
    <property type="entry name" value="WD40/YVTN_repeat-like_dom_sf"/>
</dbReference>
<evidence type="ECO:0000256" key="1">
    <source>
        <dbReference type="SAM" id="SignalP"/>
    </source>
</evidence>
<dbReference type="EMBL" id="JAJFZP010000007">
    <property type="protein sequence ID" value="MCC3269632.1"/>
    <property type="molecule type" value="Genomic_DNA"/>
</dbReference>
<dbReference type="SUPFAM" id="SSF63829">
    <property type="entry name" value="Calcium-dependent phosphotriesterase"/>
    <property type="match status" value="1"/>
</dbReference>
<dbReference type="PANTHER" id="PTHR34512">
    <property type="entry name" value="CELL SURFACE PROTEIN"/>
    <property type="match status" value="1"/>
</dbReference>
<reference evidence="2" key="1">
    <citation type="submission" date="2021-10" db="EMBL/GenBank/DDBJ databases">
        <title>Novel species in genus Arthrobacter.</title>
        <authorList>
            <person name="Liu Y."/>
        </authorList>
    </citation>
    <scope>NUCLEOTIDE SEQUENCE</scope>
    <source>
        <strain evidence="2">Zg-Y809</strain>
    </source>
</reference>
<dbReference type="Gene3D" id="2.130.10.10">
    <property type="entry name" value="YVTN repeat-like/Quinoprotein amine dehydrogenase"/>
    <property type="match status" value="1"/>
</dbReference>
<protein>
    <recommendedName>
        <fullName evidence="4">PQQ-binding-like beta-propeller repeat protein</fullName>
    </recommendedName>
</protein>
<evidence type="ECO:0008006" key="4">
    <source>
        <dbReference type="Google" id="ProtNLM"/>
    </source>
</evidence>
<dbReference type="InterPro" id="IPR015915">
    <property type="entry name" value="Kelch-typ_b-propeller"/>
</dbReference>
<keyword evidence="1" id="KW-0732">Signal</keyword>
<dbReference type="PANTHER" id="PTHR34512:SF30">
    <property type="entry name" value="OUTER MEMBRANE PROTEIN ASSEMBLY FACTOR BAMB"/>
    <property type="match status" value="1"/>
</dbReference>
<comment type="caution">
    <text evidence="2">The sequence shown here is derived from an EMBL/GenBank/DDBJ whole genome shotgun (WGS) entry which is preliminary data.</text>
</comment>